<dbReference type="Proteomes" id="UP000718281">
    <property type="component" value="Unassembled WGS sequence"/>
</dbReference>
<gene>
    <name evidence="1" type="ORF">IPF40_04650</name>
    <name evidence="2" type="ORF">IPI13_05820</name>
</gene>
<organism evidence="2 4">
    <name type="scientific">Candidatus Phosphoribacter hodrii</name>
    <dbReference type="NCBI Taxonomy" id="2953743"/>
    <lineage>
        <taxon>Bacteria</taxon>
        <taxon>Bacillati</taxon>
        <taxon>Actinomycetota</taxon>
        <taxon>Actinomycetes</taxon>
        <taxon>Micrococcales</taxon>
        <taxon>Dermatophilaceae</taxon>
        <taxon>Candidatus Phosphoribacter</taxon>
    </lineage>
</organism>
<evidence type="ECO:0000313" key="1">
    <source>
        <dbReference type="EMBL" id="MBK6300363.1"/>
    </source>
</evidence>
<evidence type="ECO:0000313" key="4">
    <source>
        <dbReference type="Proteomes" id="UP000726105"/>
    </source>
</evidence>
<evidence type="ECO:0000313" key="3">
    <source>
        <dbReference type="Proteomes" id="UP000718281"/>
    </source>
</evidence>
<evidence type="ECO:0000313" key="2">
    <source>
        <dbReference type="EMBL" id="MBK7272691.1"/>
    </source>
</evidence>
<dbReference type="Proteomes" id="UP000726105">
    <property type="component" value="Unassembled WGS sequence"/>
</dbReference>
<protein>
    <submittedName>
        <fullName evidence="2">Uncharacterized protein</fullName>
    </submittedName>
</protein>
<reference evidence="3 4" key="1">
    <citation type="submission" date="2020-10" db="EMBL/GenBank/DDBJ databases">
        <title>Connecting structure to function with the recovery of over 1000 high-quality activated sludge metagenome-assembled genomes encoding full-length rRNA genes using long-read sequencing.</title>
        <authorList>
            <person name="Singleton C.M."/>
            <person name="Petriglieri F."/>
            <person name="Kristensen J.M."/>
            <person name="Kirkegaard R.H."/>
            <person name="Michaelsen T.Y."/>
            <person name="Andersen M.H."/>
            <person name="Karst S.M."/>
            <person name="Dueholm M.S."/>
            <person name="Nielsen P.H."/>
            <person name="Albertsen M."/>
        </authorList>
    </citation>
    <scope>NUCLEOTIDE SEQUENCE [LARGE SCALE GENOMIC DNA]</scope>
    <source>
        <strain evidence="1">AalE_18-Q3-R2-46_BAT3C.188</strain>
        <strain evidence="2">Ega_18-Q3-R5-49_MAXAC.001</strain>
    </source>
</reference>
<comment type="caution">
    <text evidence="2">The sequence shown here is derived from an EMBL/GenBank/DDBJ whole genome shotgun (WGS) entry which is preliminary data.</text>
</comment>
<dbReference type="EMBL" id="JADIXZ010000003">
    <property type="protein sequence ID" value="MBK6300363.1"/>
    <property type="molecule type" value="Genomic_DNA"/>
</dbReference>
<accession>A0A935IPA3</accession>
<sequence>MRSALPALRQASKRSLALAITFLTMGLVGLVIPASASAMPYVDSTPSASSLPAGLQPLPDEDLNASSKRLSLAACNALVQKGIIYHPAGWKFSCSSSRVGKSYNAWTFRRETVVKPGMTLAKTKAVLAHEEAHIWSLSVLTPAQMTWFSRQLGKRSFFDGTTRTMPAEVWAASQAACAGYPQGPYKRVSCSLLRETLRH</sequence>
<dbReference type="EMBL" id="JADJIB010000002">
    <property type="protein sequence ID" value="MBK7272691.1"/>
    <property type="molecule type" value="Genomic_DNA"/>
</dbReference>
<dbReference type="AlphaFoldDB" id="A0A935IPA3"/>
<proteinExistence type="predicted"/>
<name>A0A935IPA3_9MICO</name>